<sequence length="129" mass="14266">MLTHTVTVLIFDTITSVLPTVYSHGCDQQKLSMCSQKMNDSLGSANSTDYDFICRADVIEYVKCAFEEGKACDVFSEYFTQLGISSWTQMEQRCASVGHPISQNAAKQILPSAMIIIGLLTAILVRNFL</sequence>
<evidence type="ECO:0000256" key="1">
    <source>
        <dbReference type="SAM" id="SignalP"/>
    </source>
</evidence>
<keyword evidence="1" id="KW-0732">Signal</keyword>
<evidence type="ECO:0000313" key="3">
    <source>
        <dbReference type="Proteomes" id="UP001634394"/>
    </source>
</evidence>
<feature type="chain" id="PRO_5044870262" evidence="1">
    <location>
        <begin position="24"/>
        <end position="129"/>
    </location>
</feature>
<keyword evidence="3" id="KW-1185">Reference proteome</keyword>
<evidence type="ECO:0000313" key="2">
    <source>
        <dbReference type="EMBL" id="KAL3877935.1"/>
    </source>
</evidence>
<feature type="signal peptide" evidence="1">
    <location>
        <begin position="1"/>
        <end position="23"/>
    </location>
</feature>
<name>A0ABD3WWQ0_SINWO</name>
<comment type="caution">
    <text evidence="2">The sequence shown here is derived from an EMBL/GenBank/DDBJ whole genome shotgun (WGS) entry which is preliminary data.</text>
</comment>
<accession>A0ABD3WWQ0</accession>
<dbReference type="EMBL" id="JBJQND010000005">
    <property type="protein sequence ID" value="KAL3877935.1"/>
    <property type="molecule type" value="Genomic_DNA"/>
</dbReference>
<proteinExistence type="predicted"/>
<dbReference type="AlphaFoldDB" id="A0ABD3WWQ0"/>
<protein>
    <submittedName>
        <fullName evidence="2">Uncharacterized protein</fullName>
    </submittedName>
</protein>
<gene>
    <name evidence="2" type="ORF">ACJMK2_035576</name>
</gene>
<reference evidence="2 3" key="1">
    <citation type="submission" date="2024-11" db="EMBL/GenBank/DDBJ databases">
        <title>Chromosome-level genome assembly of the freshwater bivalve Anodonta woodiana.</title>
        <authorList>
            <person name="Chen X."/>
        </authorList>
    </citation>
    <scope>NUCLEOTIDE SEQUENCE [LARGE SCALE GENOMIC DNA]</scope>
    <source>
        <strain evidence="2">MN2024</strain>
        <tissue evidence="2">Gills</tissue>
    </source>
</reference>
<organism evidence="2 3">
    <name type="scientific">Sinanodonta woodiana</name>
    <name type="common">Chinese pond mussel</name>
    <name type="synonym">Anodonta woodiana</name>
    <dbReference type="NCBI Taxonomy" id="1069815"/>
    <lineage>
        <taxon>Eukaryota</taxon>
        <taxon>Metazoa</taxon>
        <taxon>Spiralia</taxon>
        <taxon>Lophotrochozoa</taxon>
        <taxon>Mollusca</taxon>
        <taxon>Bivalvia</taxon>
        <taxon>Autobranchia</taxon>
        <taxon>Heteroconchia</taxon>
        <taxon>Palaeoheterodonta</taxon>
        <taxon>Unionida</taxon>
        <taxon>Unionoidea</taxon>
        <taxon>Unionidae</taxon>
        <taxon>Unioninae</taxon>
        <taxon>Sinanodonta</taxon>
    </lineage>
</organism>
<dbReference type="Proteomes" id="UP001634394">
    <property type="component" value="Unassembled WGS sequence"/>
</dbReference>